<protein>
    <submittedName>
        <fullName evidence="2">Uncharacterized protein</fullName>
    </submittedName>
</protein>
<dbReference type="SUPFAM" id="SSF81995">
    <property type="entry name" value="beta-sandwich domain of Sec23/24"/>
    <property type="match status" value="1"/>
</dbReference>
<name>A0AAE0G3D8_9CHLO</name>
<dbReference type="EMBL" id="LGRX02010166">
    <property type="protein sequence ID" value="KAK3270854.1"/>
    <property type="molecule type" value="Genomic_DNA"/>
</dbReference>
<organism evidence="2 3">
    <name type="scientific">Cymbomonas tetramitiformis</name>
    <dbReference type="NCBI Taxonomy" id="36881"/>
    <lineage>
        <taxon>Eukaryota</taxon>
        <taxon>Viridiplantae</taxon>
        <taxon>Chlorophyta</taxon>
        <taxon>Pyramimonadophyceae</taxon>
        <taxon>Pyramimonadales</taxon>
        <taxon>Pyramimonadaceae</taxon>
        <taxon>Cymbomonas</taxon>
    </lineage>
</organism>
<accession>A0AAE0G3D8</accession>
<evidence type="ECO:0000313" key="3">
    <source>
        <dbReference type="Proteomes" id="UP001190700"/>
    </source>
</evidence>
<dbReference type="Proteomes" id="UP001190700">
    <property type="component" value="Unassembled WGS sequence"/>
</dbReference>
<evidence type="ECO:0000256" key="1">
    <source>
        <dbReference type="SAM" id="SignalP"/>
    </source>
</evidence>
<dbReference type="AlphaFoldDB" id="A0AAE0G3D8"/>
<gene>
    <name evidence="2" type="ORF">CYMTET_20769</name>
</gene>
<feature type="chain" id="PRO_5042132749" evidence="1">
    <location>
        <begin position="25"/>
        <end position="343"/>
    </location>
</feature>
<keyword evidence="1" id="KW-0732">Signal</keyword>
<comment type="caution">
    <text evidence="2">The sequence shown here is derived from an EMBL/GenBank/DDBJ whole genome shotgun (WGS) entry which is preliminary data.</text>
</comment>
<evidence type="ECO:0000313" key="2">
    <source>
        <dbReference type="EMBL" id="KAK3270854.1"/>
    </source>
</evidence>
<sequence>MALLPLPPVLQVLHLLLVLRPLSARLTTEGGAECLAGVAGMVVERIIGPCEALSGTKVAPNGEGSTEDVPEIHTENACHLKMVENNIGITYVFQLTDALPEPLVYFQFVLTFLPLGAGTRITRVATCQMRTTGSVAEYTRSLSAPGSALVMSKATVVDLQTAYSEGERGDLGQRAAGRLASQLLDTARAFGPEPGARQIRQLPPVQSSCNIGSHHKFIPGPGPLLHPWESHTLCSPMGGQALIHMQVPGVSAIWPCAFLASNASKGCNSAQSIAKDDMAKLPATHPPAGCAVILLDGRVSAPRTSLCFEEGSFGGPDWTVGCAGGRVSAPRTSLCFRGGTGEP</sequence>
<reference evidence="2 3" key="1">
    <citation type="journal article" date="2015" name="Genome Biol. Evol.">
        <title>Comparative Genomics of a Bacterivorous Green Alga Reveals Evolutionary Causalities and Consequences of Phago-Mixotrophic Mode of Nutrition.</title>
        <authorList>
            <person name="Burns J.A."/>
            <person name="Paasch A."/>
            <person name="Narechania A."/>
            <person name="Kim E."/>
        </authorList>
    </citation>
    <scope>NUCLEOTIDE SEQUENCE [LARGE SCALE GENOMIC DNA]</scope>
    <source>
        <strain evidence="2 3">PLY_AMNH</strain>
    </source>
</reference>
<proteinExistence type="predicted"/>
<keyword evidence="3" id="KW-1185">Reference proteome</keyword>
<feature type="signal peptide" evidence="1">
    <location>
        <begin position="1"/>
        <end position="24"/>
    </location>
</feature>